<reference evidence="2 3" key="1">
    <citation type="submission" date="2015-01" db="EMBL/GenBank/DDBJ databases">
        <title>Sequencing and annotation of Micromonospora carbonacea strain JXNU-1 genome.</title>
        <authorList>
            <person name="Long Z."/>
            <person name="Huang Y."/>
            <person name="Jiang Y."/>
        </authorList>
    </citation>
    <scope>NUCLEOTIDE SEQUENCE [LARGE SCALE GENOMIC DNA]</scope>
    <source>
        <strain evidence="2 3">JXNU-1</strain>
    </source>
</reference>
<dbReference type="InterPro" id="IPR016187">
    <property type="entry name" value="CTDL_fold"/>
</dbReference>
<dbReference type="OrthoDB" id="4050476at2"/>
<organism evidence="2 3">
    <name type="scientific">Micromonospora haikouensis</name>
    <dbReference type="NCBI Taxonomy" id="686309"/>
    <lineage>
        <taxon>Bacteria</taxon>
        <taxon>Bacillati</taxon>
        <taxon>Actinomycetota</taxon>
        <taxon>Actinomycetes</taxon>
        <taxon>Micromonosporales</taxon>
        <taxon>Micromonosporaceae</taxon>
        <taxon>Micromonospora</taxon>
    </lineage>
</organism>
<dbReference type="Proteomes" id="UP000032254">
    <property type="component" value="Unassembled WGS sequence"/>
</dbReference>
<dbReference type="RefSeq" id="WP_043968593.1">
    <property type="nucleotide sequence ID" value="NZ_JXSX01000003.1"/>
</dbReference>
<gene>
    <name evidence="2" type="ORF">TK50_28570</name>
</gene>
<protein>
    <recommendedName>
        <fullName evidence="4">Sulfatase-modifying factor enzyme domain-containing protein</fullName>
    </recommendedName>
</protein>
<proteinExistence type="predicted"/>
<sequence>MSHADLTLSAWSSLSDDAAARTAAAIARSTGTRLTSVGPHAYAGRSGRVAFFDRDGASFALVPGGTAQLGHDPDRFVPDARLRADFAQASTEWALTEPLDRFLAEVTSPPRRVSLPARLVAVRSVEADALLPADDDDDDDSEGEDGPEDGDEDDGHAWLMGGLDRLGLRPPTPDEWEYACGAGATTLFRWGDGYPEGLPYGTVPLIQEPNLFGLFIGDDPYRAEFTADPAVLCGGDGGAALCGGYGSFLSWIVLATAYRERELAETVHDGGLIGETPVRPVAPIP</sequence>
<feature type="compositionally biased region" description="Acidic residues" evidence="1">
    <location>
        <begin position="133"/>
        <end position="154"/>
    </location>
</feature>
<evidence type="ECO:0008006" key="4">
    <source>
        <dbReference type="Google" id="ProtNLM"/>
    </source>
</evidence>
<comment type="caution">
    <text evidence="2">The sequence shown here is derived from an EMBL/GenBank/DDBJ whole genome shotgun (WGS) entry which is preliminary data.</text>
</comment>
<evidence type="ECO:0000313" key="3">
    <source>
        <dbReference type="Proteomes" id="UP000032254"/>
    </source>
</evidence>
<dbReference type="SUPFAM" id="SSF56436">
    <property type="entry name" value="C-type lectin-like"/>
    <property type="match status" value="1"/>
</dbReference>
<evidence type="ECO:0000313" key="2">
    <source>
        <dbReference type="EMBL" id="KIR61540.1"/>
    </source>
</evidence>
<keyword evidence="3" id="KW-1185">Reference proteome</keyword>
<feature type="region of interest" description="Disordered" evidence="1">
    <location>
        <begin position="129"/>
        <end position="157"/>
    </location>
</feature>
<name>A0A0D0WW11_9ACTN</name>
<dbReference type="Gene3D" id="3.90.1580.10">
    <property type="entry name" value="paralog of FGE (formylglycine-generating enzyme)"/>
    <property type="match status" value="1"/>
</dbReference>
<dbReference type="GeneID" id="301307968"/>
<dbReference type="PATRIC" id="fig|47853.6.peg.5986"/>
<dbReference type="InterPro" id="IPR042095">
    <property type="entry name" value="SUMF_sf"/>
</dbReference>
<dbReference type="EMBL" id="JXSX01000003">
    <property type="protein sequence ID" value="KIR61540.1"/>
    <property type="molecule type" value="Genomic_DNA"/>
</dbReference>
<accession>A0A0D0WW11</accession>
<dbReference type="AlphaFoldDB" id="A0A0D0WW11"/>
<evidence type="ECO:0000256" key="1">
    <source>
        <dbReference type="SAM" id="MobiDB-lite"/>
    </source>
</evidence>